<dbReference type="PANTHER" id="PTHR30620:SF16">
    <property type="entry name" value="LYSOSOMAL BETA GLUCOSIDASE"/>
    <property type="match status" value="1"/>
</dbReference>
<keyword evidence="5" id="KW-0378">Hydrolase</keyword>
<dbReference type="FunFam" id="2.60.40.10:FF:000495">
    <property type="entry name" value="Periplasmic beta-glucosidase"/>
    <property type="match status" value="1"/>
</dbReference>
<feature type="domain" description="Fibronectin type III-like" evidence="7">
    <location>
        <begin position="659"/>
        <end position="728"/>
    </location>
</feature>
<evidence type="ECO:0000256" key="2">
    <source>
        <dbReference type="ARBA" id="ARBA00005336"/>
    </source>
</evidence>
<reference evidence="8 9" key="1">
    <citation type="journal article" date="2014" name="Proc. Natl. Acad. Sci. U.S.A.">
        <title>Functional type 2 photosynthetic reaction centers found in the rare bacterial phylum Gemmatimonadetes.</title>
        <authorList>
            <person name="Zeng Y."/>
            <person name="Feng F."/>
            <person name="Medova H."/>
            <person name="Dean J."/>
            <person name="Koblizek M."/>
        </authorList>
    </citation>
    <scope>NUCLEOTIDE SEQUENCE [LARGE SCALE GENOMIC DNA]</scope>
    <source>
        <strain evidence="8 9">AP64</strain>
    </source>
</reference>
<gene>
    <name evidence="8" type="ORF">GEMMAAP_12700</name>
</gene>
<dbReference type="EC" id="3.2.1.21" evidence="3"/>
<dbReference type="InterPro" id="IPR002772">
    <property type="entry name" value="Glyco_hydro_3_C"/>
</dbReference>
<organism evidence="8 9">
    <name type="scientific">Gemmatimonas phototrophica</name>
    <dbReference type="NCBI Taxonomy" id="1379270"/>
    <lineage>
        <taxon>Bacteria</taxon>
        <taxon>Pseudomonadati</taxon>
        <taxon>Gemmatimonadota</taxon>
        <taxon>Gemmatimonadia</taxon>
        <taxon>Gemmatimonadales</taxon>
        <taxon>Gemmatimonadaceae</taxon>
        <taxon>Gemmatimonas</taxon>
    </lineage>
</organism>
<keyword evidence="4" id="KW-0732">Signal</keyword>
<dbReference type="InterPro" id="IPR001764">
    <property type="entry name" value="Glyco_hydro_3_N"/>
</dbReference>
<protein>
    <recommendedName>
        <fullName evidence="3">beta-glucosidase</fullName>
        <ecNumber evidence="3">3.2.1.21</ecNumber>
    </recommendedName>
</protein>
<keyword evidence="6" id="KW-0326">Glycosidase</keyword>
<dbReference type="PANTHER" id="PTHR30620">
    <property type="entry name" value="PERIPLASMIC BETA-GLUCOSIDASE-RELATED"/>
    <property type="match status" value="1"/>
</dbReference>
<dbReference type="RefSeq" id="WP_053334047.1">
    <property type="nucleotide sequence ID" value="NZ_CP011454.1"/>
</dbReference>
<evidence type="ECO:0000256" key="4">
    <source>
        <dbReference type="ARBA" id="ARBA00022729"/>
    </source>
</evidence>
<dbReference type="PRINTS" id="PR00133">
    <property type="entry name" value="GLHYDRLASE3"/>
</dbReference>
<dbReference type="Gene3D" id="3.40.50.1700">
    <property type="entry name" value="Glycoside hydrolase family 3 C-terminal domain"/>
    <property type="match status" value="1"/>
</dbReference>
<proteinExistence type="inferred from homology"/>
<dbReference type="InterPro" id="IPR051915">
    <property type="entry name" value="Cellulose_Degrad_GH3"/>
</dbReference>
<dbReference type="InterPro" id="IPR013783">
    <property type="entry name" value="Ig-like_fold"/>
</dbReference>
<dbReference type="Gene3D" id="3.20.20.300">
    <property type="entry name" value="Glycoside hydrolase, family 3, N-terminal domain"/>
    <property type="match status" value="1"/>
</dbReference>
<dbReference type="Gene3D" id="2.60.40.10">
    <property type="entry name" value="Immunoglobulins"/>
    <property type="match status" value="1"/>
</dbReference>
<dbReference type="Pfam" id="PF00933">
    <property type="entry name" value="Glyco_hydro_3"/>
    <property type="match status" value="1"/>
</dbReference>
<evidence type="ECO:0000256" key="5">
    <source>
        <dbReference type="ARBA" id="ARBA00022801"/>
    </source>
</evidence>
<dbReference type="eggNOG" id="COG1472">
    <property type="taxonomic scope" value="Bacteria"/>
</dbReference>
<dbReference type="InterPro" id="IPR017853">
    <property type="entry name" value="GH"/>
</dbReference>
<evidence type="ECO:0000259" key="7">
    <source>
        <dbReference type="SMART" id="SM01217"/>
    </source>
</evidence>
<dbReference type="GO" id="GO:0009251">
    <property type="term" value="P:glucan catabolic process"/>
    <property type="evidence" value="ECO:0007669"/>
    <property type="project" value="TreeGrafter"/>
</dbReference>
<accession>A0A143BK23</accession>
<evidence type="ECO:0000313" key="9">
    <source>
        <dbReference type="Proteomes" id="UP000076404"/>
    </source>
</evidence>
<dbReference type="STRING" id="1379270.GEMMAAP_12700"/>
<evidence type="ECO:0000313" key="8">
    <source>
        <dbReference type="EMBL" id="AMW05427.1"/>
    </source>
</evidence>
<dbReference type="OrthoDB" id="9758670at2"/>
<dbReference type="Proteomes" id="UP000076404">
    <property type="component" value="Chromosome"/>
</dbReference>
<dbReference type="SUPFAM" id="SSF51445">
    <property type="entry name" value="(Trans)glycosidases"/>
    <property type="match status" value="1"/>
</dbReference>
<dbReference type="SUPFAM" id="SSF52279">
    <property type="entry name" value="Beta-D-glucan exohydrolase, C-terminal domain"/>
    <property type="match status" value="1"/>
</dbReference>
<dbReference type="InterPro" id="IPR036881">
    <property type="entry name" value="Glyco_hydro_3_C_sf"/>
</dbReference>
<sequence>MLDVDLPVTLDATEARVAALLQTLTIQEKIGQLQQVQGGGGHIPDTLAQAIRDGAIGSIINEVNAQTVARLQAIAMNESRSGIPLLIGRDVIHGFATVFPIPLGMASSWNPEAVERASRIAAHEASAHGVNWTFAPMLDIGRDPRWGRVAEGFGEDPWLTGVLGAAAVRGFQGEDLTAPGSIAACAKHFVGYGASESGRDYNSTNIAPRELRDVHLPPFEAAVQAGVATVMTSFSDIDGVPATANRELLEDVLRSLWGFNGMVVSDWDSVRHLSVHGLTVDDRGSACQAALAGVDMEMASTTYAAHLESLVADGVVPMALLDRMVANVLRLKVRLGLFEQPVIDQAQLPLVGNEAHLIAAREIARESIVLLTNTMHDGSYLLPLDASALRRLAVIGPLADDAYEQLGTWIFDGDASLSTTVRQALQSAVSSNTEVVYARGLATTRSHDTSGFADAVLCASNADVAVLVLGEEAILSGEAHCRADISLPGAQEALLDAIVATGTPVVLVVMAGRPLALERVAHKVHALFYAWHPGSQAGPALTDLLFGQHSPSARLPVTLPRVSGQIPMYYAHKHTGKPATPETVVDMQDIHPRAPQLSIGNTSFHLDVHPSPLFPFGYGLTYTWVDYDAPTVHRAEVPLDGTVEISATITNRGAHHVTEVVQLYIRDLVGSVTRPVKELKGFQRIPLAPGERRTVHFSLPVKALAFTHRDLSRRAEAGRFHAWVAAHSATQAHVEFTVHA</sequence>
<dbReference type="SMART" id="SM01217">
    <property type="entry name" value="Fn3_like"/>
    <property type="match status" value="1"/>
</dbReference>
<dbReference type="AlphaFoldDB" id="A0A143BK23"/>
<dbReference type="InterPro" id="IPR036962">
    <property type="entry name" value="Glyco_hydro_3_N_sf"/>
</dbReference>
<dbReference type="Pfam" id="PF14310">
    <property type="entry name" value="Fn3-like"/>
    <property type="match status" value="1"/>
</dbReference>
<dbReference type="EMBL" id="CP011454">
    <property type="protein sequence ID" value="AMW05427.1"/>
    <property type="molecule type" value="Genomic_DNA"/>
</dbReference>
<comment type="similarity">
    <text evidence="2">Belongs to the glycosyl hydrolase 3 family.</text>
</comment>
<comment type="catalytic activity">
    <reaction evidence="1">
        <text>Hydrolysis of terminal, non-reducing beta-D-glucosyl residues with release of beta-D-glucose.</text>
        <dbReference type="EC" id="3.2.1.21"/>
    </reaction>
</comment>
<dbReference type="GO" id="GO:0008422">
    <property type="term" value="F:beta-glucosidase activity"/>
    <property type="evidence" value="ECO:0007669"/>
    <property type="project" value="UniProtKB-EC"/>
</dbReference>
<name>A0A143BK23_9BACT</name>
<evidence type="ECO:0000256" key="1">
    <source>
        <dbReference type="ARBA" id="ARBA00000448"/>
    </source>
</evidence>
<evidence type="ECO:0000256" key="6">
    <source>
        <dbReference type="ARBA" id="ARBA00023295"/>
    </source>
</evidence>
<dbReference type="Pfam" id="PF01915">
    <property type="entry name" value="Glyco_hydro_3_C"/>
    <property type="match status" value="1"/>
</dbReference>
<dbReference type="FunFam" id="3.20.20.300:FF:000005">
    <property type="entry name" value="Periplasmic beta-glucosidase"/>
    <property type="match status" value="1"/>
</dbReference>
<dbReference type="InterPro" id="IPR026891">
    <property type="entry name" value="Fn3-like"/>
</dbReference>
<dbReference type="KEGG" id="gph:GEMMAAP_12700"/>
<keyword evidence="9" id="KW-1185">Reference proteome</keyword>
<reference evidence="8 9" key="2">
    <citation type="journal article" date="2016" name="Environ. Microbiol. Rep.">
        <title>Metagenomic evidence for the presence of phototrophic Gemmatimonadetes bacteria in diverse environments.</title>
        <authorList>
            <person name="Zeng Y."/>
            <person name="Baumbach J."/>
            <person name="Barbosa E.G."/>
            <person name="Azevedo V."/>
            <person name="Zhang C."/>
            <person name="Koblizek M."/>
        </authorList>
    </citation>
    <scope>NUCLEOTIDE SEQUENCE [LARGE SCALE GENOMIC DNA]</scope>
    <source>
        <strain evidence="8 9">AP64</strain>
    </source>
</reference>
<evidence type="ECO:0000256" key="3">
    <source>
        <dbReference type="ARBA" id="ARBA00012744"/>
    </source>
</evidence>